<dbReference type="EMBL" id="CP163431">
    <property type="protein sequence ID" value="XDP98712.1"/>
    <property type="molecule type" value="Genomic_DNA"/>
</dbReference>
<sequence length="291" mass="32731">MTYNLLIVESLHLDTVTAALAQCLRVSARDVDVADEDTDQDLRNWDAPVLCEKTTVSGDVSTSLDIYVQDSVRPQPTERELASAFAQAVPALVLFPAEEAPPSAYWLAAEDGLVTRVRLNASDDEEPRYTIDTVEAPVARLPQVPVTRIPEVVREQPIATPLAAAFTAHLQRFHPEESRTPGTPQWLANDRLSAWEKLVRQLESNWAPSGWCPPDLYRERLEARDELDQVRDQLSENVVALLQSALEPLDALFAELTVEDTGLLRKELLRPDDRASALGWWWNRRPDPLPW</sequence>
<dbReference type="RefSeq" id="WP_369186102.1">
    <property type="nucleotide sequence ID" value="NZ_CP163431.1"/>
</dbReference>
<dbReference type="AlphaFoldDB" id="A0AB39M1B2"/>
<name>A0AB39M1B2_9ACTN</name>
<protein>
    <submittedName>
        <fullName evidence="1">Uncharacterized protein</fullName>
    </submittedName>
</protein>
<gene>
    <name evidence="1" type="ORF">AB5J58_00175</name>
</gene>
<proteinExistence type="predicted"/>
<evidence type="ECO:0000313" key="1">
    <source>
        <dbReference type="EMBL" id="XDP98712.1"/>
    </source>
</evidence>
<reference evidence="1" key="1">
    <citation type="submission" date="2024-07" db="EMBL/GenBank/DDBJ databases">
        <authorList>
            <person name="Yu S.T."/>
        </authorList>
    </citation>
    <scope>NUCLEOTIDE SEQUENCE</scope>
    <source>
        <strain evidence="1">R08</strain>
    </source>
</reference>
<organism evidence="1">
    <name type="scientific">Streptomyces sp. R08</name>
    <dbReference type="NCBI Taxonomy" id="3238624"/>
    <lineage>
        <taxon>Bacteria</taxon>
        <taxon>Bacillati</taxon>
        <taxon>Actinomycetota</taxon>
        <taxon>Actinomycetes</taxon>
        <taxon>Kitasatosporales</taxon>
        <taxon>Streptomycetaceae</taxon>
        <taxon>Streptomyces</taxon>
    </lineage>
</organism>
<accession>A0AB39M1B2</accession>